<dbReference type="HAMAP" id="MF_00634">
    <property type="entry name" value="UPF0235"/>
    <property type="match status" value="1"/>
</dbReference>
<dbReference type="EMBL" id="CYKH01000431">
    <property type="protein sequence ID" value="CUF88305.1"/>
    <property type="molecule type" value="Genomic_DNA"/>
</dbReference>
<feature type="region of interest" description="Disordered" evidence="2">
    <location>
        <begin position="1"/>
        <end position="24"/>
    </location>
</feature>
<dbReference type="NCBIfam" id="TIGR00251">
    <property type="entry name" value="DUF167 family protein"/>
    <property type="match status" value="1"/>
</dbReference>
<dbReference type="Proteomes" id="UP000051952">
    <property type="component" value="Unassembled WGS sequence"/>
</dbReference>
<proteinExistence type="inferred from homology"/>
<evidence type="ECO:0000313" key="4">
    <source>
        <dbReference type="Proteomes" id="UP000051952"/>
    </source>
</evidence>
<dbReference type="AlphaFoldDB" id="A0A0S4IX97"/>
<dbReference type="InterPro" id="IPR003746">
    <property type="entry name" value="DUF167"/>
</dbReference>
<accession>A0A0S4IX97</accession>
<evidence type="ECO:0000256" key="1">
    <source>
        <dbReference type="ARBA" id="ARBA00010364"/>
    </source>
</evidence>
<keyword evidence="4" id="KW-1185">Reference proteome</keyword>
<dbReference type="InterPro" id="IPR036591">
    <property type="entry name" value="YggU-like_sf"/>
</dbReference>
<dbReference type="SUPFAM" id="SSF69786">
    <property type="entry name" value="YggU-like"/>
    <property type="match status" value="1"/>
</dbReference>
<protein>
    <submittedName>
        <fullName evidence="3">Uncharacterized protein</fullName>
    </submittedName>
</protein>
<sequence length="176" mass="18024">MAKKKQGSLPSSNIASNNAGGSAAVGSATRSAATSSLLTGALVPIPTCNGHFRMNVHVKPGANTTSIVAPMPLSMTDGGPLEVRVGAPPEGGKANKELVEYLEELFSRAAAVAATAPTSGSSPSQARQQQQRVSVDVRVAQGMTSRSKVIEVVVTPTFAMSDSQLWAALVDASHNL</sequence>
<gene>
    <name evidence="3" type="ORF">BSAL_66760</name>
</gene>
<evidence type="ECO:0000256" key="2">
    <source>
        <dbReference type="SAM" id="MobiDB-lite"/>
    </source>
</evidence>
<comment type="similarity">
    <text evidence="1">Belongs to the UPF0235 family.</text>
</comment>
<dbReference type="GO" id="GO:0005737">
    <property type="term" value="C:cytoplasm"/>
    <property type="evidence" value="ECO:0007669"/>
    <property type="project" value="TreeGrafter"/>
</dbReference>
<name>A0A0S4IX97_BODSA</name>
<reference evidence="4" key="1">
    <citation type="submission" date="2015-09" db="EMBL/GenBank/DDBJ databases">
        <authorList>
            <consortium name="Pathogen Informatics"/>
        </authorList>
    </citation>
    <scope>NUCLEOTIDE SEQUENCE [LARGE SCALE GENOMIC DNA]</scope>
    <source>
        <strain evidence="4">Lake Konstanz</strain>
    </source>
</reference>
<dbReference type="PANTHER" id="PTHR13420:SF7">
    <property type="entry name" value="UPF0235 PROTEIN C15ORF40"/>
    <property type="match status" value="1"/>
</dbReference>
<feature type="compositionally biased region" description="Low complexity" evidence="2">
    <location>
        <begin position="11"/>
        <end position="24"/>
    </location>
</feature>
<organism evidence="3 4">
    <name type="scientific">Bodo saltans</name>
    <name type="common">Flagellated protozoan</name>
    <dbReference type="NCBI Taxonomy" id="75058"/>
    <lineage>
        <taxon>Eukaryota</taxon>
        <taxon>Discoba</taxon>
        <taxon>Euglenozoa</taxon>
        <taxon>Kinetoplastea</taxon>
        <taxon>Metakinetoplastina</taxon>
        <taxon>Eubodonida</taxon>
        <taxon>Bodonidae</taxon>
        <taxon>Bodo</taxon>
    </lineage>
</organism>
<feature type="region of interest" description="Disordered" evidence="2">
    <location>
        <begin position="114"/>
        <end position="133"/>
    </location>
</feature>
<dbReference type="PANTHER" id="PTHR13420">
    <property type="entry name" value="UPF0235 PROTEIN C15ORF40"/>
    <property type="match status" value="1"/>
</dbReference>
<dbReference type="SMART" id="SM01152">
    <property type="entry name" value="DUF167"/>
    <property type="match status" value="1"/>
</dbReference>
<dbReference type="VEuPathDB" id="TriTrypDB:BSAL_66760"/>
<dbReference type="Pfam" id="PF02594">
    <property type="entry name" value="DUF167"/>
    <property type="match status" value="1"/>
</dbReference>
<evidence type="ECO:0000313" key="3">
    <source>
        <dbReference type="EMBL" id="CUF88305.1"/>
    </source>
</evidence>
<dbReference type="OrthoDB" id="244097at2759"/>
<dbReference type="Gene3D" id="3.30.1200.10">
    <property type="entry name" value="YggU-like"/>
    <property type="match status" value="1"/>
</dbReference>